<organism evidence="5 6">
    <name type="scientific">Geofilum rubicundum JCM 15548</name>
    <dbReference type="NCBI Taxonomy" id="1236989"/>
    <lineage>
        <taxon>Bacteria</taxon>
        <taxon>Pseudomonadati</taxon>
        <taxon>Bacteroidota</taxon>
        <taxon>Bacteroidia</taxon>
        <taxon>Marinilabiliales</taxon>
        <taxon>Marinilabiliaceae</taxon>
        <taxon>Geofilum</taxon>
    </lineage>
</organism>
<proteinExistence type="predicted"/>
<reference evidence="5 6" key="1">
    <citation type="journal article" date="2015" name="Microbes Environ.">
        <title>Distribution and evolution of nitrogen fixation genes in the phylum bacteroidetes.</title>
        <authorList>
            <person name="Inoue J."/>
            <person name="Oshima K."/>
            <person name="Suda W."/>
            <person name="Sakamoto M."/>
            <person name="Iino T."/>
            <person name="Noda S."/>
            <person name="Hongoh Y."/>
            <person name="Hattori M."/>
            <person name="Ohkuma M."/>
        </authorList>
    </citation>
    <scope>NUCLEOTIDE SEQUENCE [LARGE SCALE GENOMIC DNA]</scope>
    <source>
        <strain evidence="5">JCM 15548</strain>
    </source>
</reference>
<dbReference type="GO" id="GO:0003700">
    <property type="term" value="F:DNA-binding transcription factor activity"/>
    <property type="evidence" value="ECO:0007669"/>
    <property type="project" value="InterPro"/>
</dbReference>
<dbReference type="SUPFAM" id="SSF46785">
    <property type="entry name" value="Winged helix' DNA-binding domain"/>
    <property type="match status" value="1"/>
</dbReference>
<dbReference type="Gene3D" id="1.10.10.10">
    <property type="entry name" value="Winged helix-like DNA-binding domain superfamily/Winged helix DNA-binding domain"/>
    <property type="match status" value="1"/>
</dbReference>
<keyword evidence="1" id="KW-0805">Transcription regulation</keyword>
<dbReference type="SUPFAM" id="SSF53822">
    <property type="entry name" value="Periplasmic binding protein-like I"/>
    <property type="match status" value="1"/>
</dbReference>
<accession>A0A0E9M051</accession>
<dbReference type="PANTHER" id="PTHR38445">
    <property type="entry name" value="HTH-TYPE TRANSCRIPTIONAL REPRESSOR YTRA"/>
    <property type="match status" value="1"/>
</dbReference>
<dbReference type="InterPro" id="IPR028082">
    <property type="entry name" value="Peripla_BP_I"/>
</dbReference>
<dbReference type="PANTHER" id="PTHR38445:SF10">
    <property type="entry name" value="GNTR-FAMILY TRANSCRIPTIONAL REGULATOR"/>
    <property type="match status" value="1"/>
</dbReference>
<dbReference type="Proteomes" id="UP000032900">
    <property type="component" value="Unassembled WGS sequence"/>
</dbReference>
<protein>
    <recommendedName>
        <fullName evidence="4">HTH gntR-type domain-containing protein</fullName>
    </recommendedName>
</protein>
<evidence type="ECO:0000256" key="1">
    <source>
        <dbReference type="ARBA" id="ARBA00023015"/>
    </source>
</evidence>
<gene>
    <name evidence="5" type="ORF">JCM15548_13073</name>
</gene>
<evidence type="ECO:0000313" key="5">
    <source>
        <dbReference type="EMBL" id="GAO30766.1"/>
    </source>
</evidence>
<dbReference type="STRING" id="1236989.JCM15548_13073"/>
<dbReference type="InterPro" id="IPR036390">
    <property type="entry name" value="WH_DNA-bd_sf"/>
</dbReference>
<sequence length="335" mass="38861">MTSKKSTFKFQINDEGNVPKFRQLIDSVNHAISENRLSVGDHLPSVNQICKDYKLSRDTVFKAYTILKEQGVIDSVPNKGYFVAREIRRVFLFLDTFKAYKEVLYDAFTKNLPNNVLADVHFHHYNPEVFKRQIEESIGKYHRYVVMPFDHEEMDAVLALIPSDKLLVIDWNIYSKPGNNLLYQDFGQSVYDGLESVKHLLEKYKEMVFLYPDYTNHPIESVQYFEKFCKHNHIKHSVVTKPSQFEVRSGMAYFSVSDRMLGHFLEQCREKKLEPGTDAGIISYNETPMKKFIYKGITVITTDFQLMGSKAAEFVSGDISMQICVPTKVLIRESL</sequence>
<dbReference type="EMBL" id="BAZW01000029">
    <property type="protein sequence ID" value="GAO30766.1"/>
    <property type="molecule type" value="Genomic_DNA"/>
</dbReference>
<keyword evidence="3" id="KW-0804">Transcription</keyword>
<dbReference type="GO" id="GO:0003677">
    <property type="term" value="F:DNA binding"/>
    <property type="evidence" value="ECO:0007669"/>
    <property type="project" value="UniProtKB-KW"/>
</dbReference>
<keyword evidence="6" id="KW-1185">Reference proteome</keyword>
<dbReference type="InterPro" id="IPR036388">
    <property type="entry name" value="WH-like_DNA-bd_sf"/>
</dbReference>
<evidence type="ECO:0000313" key="6">
    <source>
        <dbReference type="Proteomes" id="UP000032900"/>
    </source>
</evidence>
<dbReference type="OrthoDB" id="742238at2"/>
<dbReference type="AlphaFoldDB" id="A0A0E9M051"/>
<dbReference type="PROSITE" id="PS50949">
    <property type="entry name" value="HTH_GNTR"/>
    <property type="match status" value="1"/>
</dbReference>
<evidence type="ECO:0000259" key="4">
    <source>
        <dbReference type="PROSITE" id="PS50949"/>
    </source>
</evidence>
<evidence type="ECO:0000256" key="3">
    <source>
        <dbReference type="ARBA" id="ARBA00023163"/>
    </source>
</evidence>
<dbReference type="CDD" id="cd07377">
    <property type="entry name" value="WHTH_GntR"/>
    <property type="match status" value="1"/>
</dbReference>
<dbReference type="SMART" id="SM00345">
    <property type="entry name" value="HTH_GNTR"/>
    <property type="match status" value="1"/>
</dbReference>
<dbReference type="InterPro" id="IPR000524">
    <property type="entry name" value="Tscrpt_reg_HTH_GntR"/>
</dbReference>
<comment type="caution">
    <text evidence="5">The sequence shown here is derived from an EMBL/GenBank/DDBJ whole genome shotgun (WGS) entry which is preliminary data.</text>
</comment>
<evidence type="ECO:0000256" key="2">
    <source>
        <dbReference type="ARBA" id="ARBA00023125"/>
    </source>
</evidence>
<name>A0A0E9M051_9BACT</name>
<feature type="domain" description="HTH gntR-type" evidence="4">
    <location>
        <begin position="18"/>
        <end position="86"/>
    </location>
</feature>
<dbReference type="Gene3D" id="3.40.50.2300">
    <property type="match status" value="2"/>
</dbReference>
<dbReference type="Pfam" id="PF00392">
    <property type="entry name" value="GntR"/>
    <property type="match status" value="1"/>
</dbReference>
<keyword evidence="2" id="KW-0238">DNA-binding</keyword>